<dbReference type="CDD" id="cd16385">
    <property type="entry name" value="IcmL"/>
    <property type="match status" value="1"/>
</dbReference>
<evidence type="ECO:0000313" key="2">
    <source>
        <dbReference type="EMBL" id="MBB5672599.1"/>
    </source>
</evidence>
<accession>A0AB73H2H6</accession>
<sequence>MQVHSDEATNAERATLEEMSAQHLATKLGMLSFYKTHFGRLIWVIVGLLLVIAALASGLVYQGQLLAQGKREYFTVDGHGRITKIQSVSQPLVTQGQLLERFNVCVSQANNYNFVDFQKQLTQAQECFTEAGWNQFATALNKSGTLKTVREQRLIVSSHATGAPVISQKGLRGGVYTWEVQVPIQVTYQGGQAGRNVVSRNQLVTARLERTNENEYAVGISQYVVEEK</sequence>
<dbReference type="RefSeq" id="WP_184578951.1">
    <property type="nucleotide sequence ID" value="NZ_JACIIQ010000028.1"/>
</dbReference>
<dbReference type="EMBL" id="JACIIQ010000028">
    <property type="protein sequence ID" value="MBB5672599.1"/>
    <property type="molecule type" value="Genomic_DNA"/>
</dbReference>
<dbReference type="Pfam" id="PF11393">
    <property type="entry name" value="T4BSS_DotI_IcmL"/>
    <property type="match status" value="1"/>
</dbReference>
<dbReference type="InterPro" id="IPR021055">
    <property type="entry name" value="T4BSS_IcmL/DotI"/>
</dbReference>
<name>A0AB73H2H6_9XANT</name>
<dbReference type="AlphaFoldDB" id="A0AB73H2H6"/>
<dbReference type="Proteomes" id="UP000528595">
    <property type="component" value="Unassembled WGS sequence"/>
</dbReference>
<reference evidence="2" key="1">
    <citation type="submission" date="2020-08" db="EMBL/GenBank/DDBJ databases">
        <title>Studying the diversity of plant-associated saprophytic bacteria and their role in host health and plant-pathogen interactions.</title>
        <authorList>
            <person name="Potnis N."/>
        </authorList>
    </citation>
    <scope>NUCLEOTIDE SEQUENCE</scope>
    <source>
        <strain evidence="2">F21</strain>
    </source>
</reference>
<feature type="transmembrane region" description="Helical" evidence="1">
    <location>
        <begin position="41"/>
        <end position="61"/>
    </location>
</feature>
<keyword evidence="1" id="KW-1133">Transmembrane helix</keyword>
<gene>
    <name evidence="2" type="ORF">FHR65_004203</name>
</gene>
<comment type="caution">
    <text evidence="2">The sequence shown here is derived from an EMBL/GenBank/DDBJ whole genome shotgun (WGS) entry which is preliminary data.</text>
</comment>
<protein>
    <submittedName>
        <fullName evidence="2">Intracellular multiplication protein IcmL</fullName>
    </submittedName>
</protein>
<keyword evidence="1" id="KW-0812">Transmembrane</keyword>
<keyword evidence="1" id="KW-0472">Membrane</keyword>
<proteinExistence type="predicted"/>
<organism evidence="2">
    <name type="scientific">Xanthomonas arboricola</name>
    <dbReference type="NCBI Taxonomy" id="56448"/>
    <lineage>
        <taxon>Bacteria</taxon>
        <taxon>Pseudomonadati</taxon>
        <taxon>Pseudomonadota</taxon>
        <taxon>Gammaproteobacteria</taxon>
        <taxon>Lysobacterales</taxon>
        <taxon>Lysobacteraceae</taxon>
        <taxon>Xanthomonas</taxon>
    </lineage>
</organism>
<evidence type="ECO:0000256" key="1">
    <source>
        <dbReference type="SAM" id="Phobius"/>
    </source>
</evidence>